<organism evidence="5 6">
    <name type="scientific">Paraeggerthella hongkongensis</name>
    <dbReference type="NCBI Taxonomy" id="230658"/>
    <lineage>
        <taxon>Bacteria</taxon>
        <taxon>Bacillati</taxon>
        <taxon>Actinomycetota</taxon>
        <taxon>Coriobacteriia</taxon>
        <taxon>Eggerthellales</taxon>
        <taxon>Eggerthellaceae</taxon>
        <taxon>Paraeggerthella</taxon>
    </lineage>
</organism>
<evidence type="ECO:0000256" key="3">
    <source>
        <dbReference type="ARBA" id="ARBA00023125"/>
    </source>
</evidence>
<dbReference type="GO" id="GO:0003677">
    <property type="term" value="F:DNA binding"/>
    <property type="evidence" value="ECO:0007669"/>
    <property type="project" value="UniProtKB-KW"/>
</dbReference>
<dbReference type="GO" id="GO:0009307">
    <property type="term" value="P:DNA restriction-modification system"/>
    <property type="evidence" value="ECO:0007669"/>
    <property type="project" value="UniProtKB-KW"/>
</dbReference>
<dbReference type="GO" id="GO:0004519">
    <property type="term" value="F:endonuclease activity"/>
    <property type="evidence" value="ECO:0007669"/>
    <property type="project" value="UniProtKB-KW"/>
</dbReference>
<accession>A0A3N0B7H0</accession>
<keyword evidence="5" id="KW-0540">Nuclease</keyword>
<evidence type="ECO:0000313" key="5">
    <source>
        <dbReference type="EMBL" id="RNL43202.1"/>
    </source>
</evidence>
<reference evidence="6" key="1">
    <citation type="submission" date="2018-05" db="EMBL/GenBank/DDBJ databases">
        <title>Genome Sequencing of selected type strains of the family Eggerthellaceae.</title>
        <authorList>
            <person name="Danylec N."/>
            <person name="Stoll D.A."/>
            <person name="Doetsch A."/>
            <person name="Huch M."/>
        </authorList>
    </citation>
    <scope>NUCLEOTIDE SEQUENCE [LARGE SCALE GENOMIC DNA]</scope>
    <source>
        <strain evidence="6">DSM 16106</strain>
    </source>
</reference>
<keyword evidence="6" id="KW-1185">Reference proteome</keyword>
<dbReference type="PANTHER" id="PTHR30408:SF12">
    <property type="entry name" value="TYPE I RESTRICTION ENZYME MJAVIII SPECIFICITY SUBUNIT"/>
    <property type="match status" value="1"/>
</dbReference>
<feature type="domain" description="Type I restriction modification DNA specificity" evidence="4">
    <location>
        <begin position="206"/>
        <end position="353"/>
    </location>
</feature>
<comment type="caution">
    <text evidence="5">The sequence shown here is derived from an EMBL/GenBank/DDBJ whole genome shotgun (WGS) entry which is preliminary data.</text>
</comment>
<comment type="similarity">
    <text evidence="1">Belongs to the type-I restriction system S methylase family.</text>
</comment>
<feature type="domain" description="Type I restriction modification DNA specificity" evidence="4">
    <location>
        <begin position="38"/>
        <end position="186"/>
    </location>
</feature>
<name>A0A3N0B7H0_9ACTN</name>
<dbReference type="Proteomes" id="UP000278632">
    <property type="component" value="Unassembled WGS sequence"/>
</dbReference>
<dbReference type="InterPro" id="IPR052021">
    <property type="entry name" value="Type-I_RS_S_subunit"/>
</dbReference>
<evidence type="ECO:0000259" key="4">
    <source>
        <dbReference type="Pfam" id="PF01420"/>
    </source>
</evidence>
<proteinExistence type="inferred from homology"/>
<keyword evidence="5" id="KW-0378">Hydrolase</keyword>
<gene>
    <name evidence="5" type="ORF">DMP08_07670</name>
</gene>
<protein>
    <submittedName>
        <fullName evidence="5">Restriction endonuclease subunit S</fullName>
    </submittedName>
</protein>
<dbReference type="PANTHER" id="PTHR30408">
    <property type="entry name" value="TYPE-1 RESTRICTION ENZYME ECOKI SPECIFICITY PROTEIN"/>
    <property type="match status" value="1"/>
</dbReference>
<dbReference type="EMBL" id="QICD01000013">
    <property type="protein sequence ID" value="RNL43202.1"/>
    <property type="molecule type" value="Genomic_DNA"/>
</dbReference>
<dbReference type="CDD" id="cd17244">
    <property type="entry name" value="RMtype1_S_Apa101655I-TRD2-CR2_like"/>
    <property type="match status" value="1"/>
</dbReference>
<evidence type="ECO:0000256" key="1">
    <source>
        <dbReference type="ARBA" id="ARBA00010923"/>
    </source>
</evidence>
<dbReference type="InterPro" id="IPR044946">
    <property type="entry name" value="Restrct_endonuc_typeI_TRD_sf"/>
</dbReference>
<dbReference type="RefSeq" id="WP_123192340.1">
    <property type="nucleotide sequence ID" value="NZ_QICD01000013.1"/>
</dbReference>
<dbReference type="Gene3D" id="3.90.220.20">
    <property type="entry name" value="DNA methylase specificity domains"/>
    <property type="match status" value="2"/>
</dbReference>
<dbReference type="SUPFAM" id="SSF116734">
    <property type="entry name" value="DNA methylase specificity domain"/>
    <property type="match status" value="2"/>
</dbReference>
<dbReference type="OrthoDB" id="3176407at2"/>
<keyword evidence="2" id="KW-0680">Restriction system</keyword>
<dbReference type="AlphaFoldDB" id="A0A3N0B7H0"/>
<evidence type="ECO:0000313" key="6">
    <source>
        <dbReference type="Proteomes" id="UP000278632"/>
    </source>
</evidence>
<sequence length="411" mass="45883">MNSTQFENFTIEELTDEIAMGPFGSNIKTDCFVESGVPVLNGSNLTGFVMNDCKLRYVTEEKAQSLGNALASRGDIIVTHRGTLGQIVYIPNNSQFDHYVISQSQFRLRCNKKVLPQYLVYYFHTPLGQWKILSNKTQTGVPALGRPTSTYKKIEVSVPPINIQSKVVNIISTIEELIELNNRTNDYLAEMLLALQKRVAETEELSESRADEVFNIHIGKTPPRKESEWFSFDHVNNVIWMSIKDMGGGDVYLIDSSEYLTPEAVDKHNIKRCRPGSVLLSFKLTVGRVGIVANEMVTNEAIACFSSDDPRKLAYLYPLLKSYDYASLGSTSSIATAVNSKMVKAMSIKMPSSPALDSFYEKAKPIYELLLSNTREIAALAELRDALLPKLMSGEIDVSKIDLTQLNNHLA</sequence>
<dbReference type="Pfam" id="PF01420">
    <property type="entry name" value="Methylase_S"/>
    <property type="match status" value="2"/>
</dbReference>
<evidence type="ECO:0000256" key="2">
    <source>
        <dbReference type="ARBA" id="ARBA00022747"/>
    </source>
</evidence>
<dbReference type="InterPro" id="IPR000055">
    <property type="entry name" value="Restrct_endonuc_typeI_TRD"/>
</dbReference>
<keyword evidence="5" id="KW-0255">Endonuclease</keyword>
<keyword evidence="3" id="KW-0238">DNA-binding</keyword>